<evidence type="ECO:0000313" key="2">
    <source>
        <dbReference type="Proteomes" id="UP000003656"/>
    </source>
</evidence>
<dbReference type="STRING" id="561180.BIFGAL_03195"/>
<protein>
    <submittedName>
        <fullName evidence="1">Uncharacterized protein</fullName>
    </submittedName>
</protein>
<sequence length="70" mass="7663">MAFLLCGGHSWFMNRLLNDIVGSPADIELGGRDVADDWTVMRSGVAVMRSALRLCLTLLTFSGAAVTYWL</sequence>
<accession>D1NTM8</accession>
<reference evidence="1 2" key="1">
    <citation type="submission" date="2009-11" db="EMBL/GenBank/DDBJ databases">
        <authorList>
            <person name="Weinstock G."/>
            <person name="Sodergren E."/>
            <person name="Clifton S."/>
            <person name="Fulton L."/>
            <person name="Fulton B."/>
            <person name="Courtney L."/>
            <person name="Fronick C."/>
            <person name="Harrison M."/>
            <person name="Strong C."/>
            <person name="Farmer C."/>
            <person name="Delahaunty K."/>
            <person name="Markovic C."/>
            <person name="Hall O."/>
            <person name="Minx P."/>
            <person name="Tomlinson C."/>
            <person name="Mitreva M."/>
            <person name="Nelson J."/>
            <person name="Hou S."/>
            <person name="Wollam A."/>
            <person name="Pepin K.H."/>
            <person name="Johnson M."/>
            <person name="Bhonagiri V."/>
            <person name="Nash W.E."/>
            <person name="Warren W."/>
            <person name="Chinwalla A."/>
            <person name="Mardis E.R."/>
            <person name="Wilson R.K."/>
        </authorList>
    </citation>
    <scope>NUCLEOTIDE SEQUENCE [LARGE SCALE GENOMIC DNA]</scope>
    <source>
        <strain evidence="1 2">DSM 20093</strain>
    </source>
</reference>
<comment type="caution">
    <text evidence="1">The sequence shown here is derived from an EMBL/GenBank/DDBJ whole genome shotgun (WGS) entry which is preliminary data.</text>
</comment>
<dbReference type="Proteomes" id="UP000003656">
    <property type="component" value="Unassembled WGS sequence"/>
</dbReference>
<evidence type="ECO:0000313" key="1">
    <source>
        <dbReference type="EMBL" id="EFA23083.1"/>
    </source>
</evidence>
<dbReference type="EMBL" id="ABXB03000002">
    <property type="protein sequence ID" value="EFA23083.1"/>
    <property type="molecule type" value="Genomic_DNA"/>
</dbReference>
<proteinExistence type="predicted"/>
<organism evidence="1 2">
    <name type="scientific">Bifidobacterium gallicum DSM 20093 = LMG 11596</name>
    <dbReference type="NCBI Taxonomy" id="561180"/>
    <lineage>
        <taxon>Bacteria</taxon>
        <taxon>Bacillati</taxon>
        <taxon>Actinomycetota</taxon>
        <taxon>Actinomycetes</taxon>
        <taxon>Bifidobacteriales</taxon>
        <taxon>Bifidobacteriaceae</taxon>
        <taxon>Bifidobacterium</taxon>
    </lineage>
</organism>
<name>D1NTM8_9BIFI</name>
<gene>
    <name evidence="1" type="ORF">BIFGAL_03195</name>
</gene>
<dbReference type="AlphaFoldDB" id="D1NTM8"/>